<keyword evidence="9" id="KW-0491">MHC II</keyword>
<keyword evidence="6" id="KW-0472">Membrane</keyword>
<evidence type="ECO:0000313" key="12">
    <source>
        <dbReference type="Proteomes" id="UP000694409"/>
    </source>
</evidence>
<dbReference type="InterPro" id="IPR011162">
    <property type="entry name" value="MHC_I/II-like_Ag-recog"/>
</dbReference>
<dbReference type="GeneTree" id="ENSGT00950000183127"/>
<dbReference type="FunFam" id="3.10.320.10:FF:000001">
    <property type="entry name" value="HLA class II histocompatibility antigen, DRB1-1 beta chain"/>
    <property type="match status" value="1"/>
</dbReference>
<evidence type="ECO:0000256" key="4">
    <source>
        <dbReference type="ARBA" id="ARBA00022989"/>
    </source>
</evidence>
<dbReference type="InterPro" id="IPR000353">
    <property type="entry name" value="MHC_II_b_N"/>
</dbReference>
<dbReference type="GO" id="GO:0042613">
    <property type="term" value="C:MHC class II protein complex"/>
    <property type="evidence" value="ECO:0007669"/>
    <property type="project" value="UniProtKB-KW"/>
</dbReference>
<keyword evidence="8" id="KW-0325">Glycoprotein</keyword>
<sequence>MGIGTPQTLGVLLGGAGGAPPELCAALTAVFQELGTSECHFTNGTEKVRFVDRYIYNRVQDVMFDSDVGHFVGFTPAGERWASDWNSKSEIMEYKRGQVDNYCRHNYEVSRPFLTERRGELGAERSI</sequence>
<evidence type="ECO:0000313" key="11">
    <source>
        <dbReference type="Ensembl" id="ENSSCAP00000001629.1"/>
    </source>
</evidence>
<dbReference type="PANTHER" id="PTHR19944:SF99">
    <property type="entry name" value="HLA CLASS II HISTOCOMPATIBILITY ANTIGEN, DRB1 BETA CHAIN"/>
    <property type="match status" value="1"/>
</dbReference>
<evidence type="ECO:0000256" key="2">
    <source>
        <dbReference type="ARBA" id="ARBA00022692"/>
    </source>
</evidence>
<keyword evidence="2" id="KW-0812">Transmembrane</keyword>
<dbReference type="OMA" id="HECHYLN"/>
<evidence type="ECO:0000259" key="10">
    <source>
        <dbReference type="SMART" id="SM00921"/>
    </source>
</evidence>
<dbReference type="AlphaFoldDB" id="A0A8C9KYL4"/>
<evidence type="ECO:0000256" key="9">
    <source>
        <dbReference type="ARBA" id="ARBA00023182"/>
    </source>
</evidence>
<evidence type="ECO:0000256" key="1">
    <source>
        <dbReference type="ARBA" id="ARBA00004479"/>
    </source>
</evidence>
<dbReference type="Pfam" id="PF00969">
    <property type="entry name" value="MHC_II_beta"/>
    <property type="match status" value="1"/>
</dbReference>
<accession>A0A8C9KYL4</accession>
<keyword evidence="5" id="KW-1064">Adaptive immunity</keyword>
<dbReference type="Gene3D" id="3.10.320.10">
    <property type="entry name" value="Class II Histocompatibility Antigen, M Beta Chain, Chain B, domain 1"/>
    <property type="match status" value="1"/>
</dbReference>
<keyword evidence="7" id="KW-1015">Disulfide bond</keyword>
<evidence type="ECO:0000256" key="3">
    <source>
        <dbReference type="ARBA" id="ARBA00022859"/>
    </source>
</evidence>
<evidence type="ECO:0000256" key="8">
    <source>
        <dbReference type="ARBA" id="ARBA00023180"/>
    </source>
</evidence>
<dbReference type="Ensembl" id="ENSSCAT00000001864.1">
    <property type="protein sequence ID" value="ENSSCAP00000001629.1"/>
    <property type="gene ID" value="ENSSCAG00000001367.1"/>
</dbReference>
<dbReference type="GO" id="GO:0002504">
    <property type="term" value="P:antigen processing and presentation of peptide or polysaccharide antigen via MHC class II"/>
    <property type="evidence" value="ECO:0007669"/>
    <property type="project" value="UniProtKB-KW"/>
</dbReference>
<evidence type="ECO:0000256" key="7">
    <source>
        <dbReference type="ARBA" id="ARBA00023157"/>
    </source>
</evidence>
<keyword evidence="12" id="KW-1185">Reference proteome</keyword>
<feature type="domain" description="MHC class II beta chain N-terminal" evidence="10">
    <location>
        <begin position="37"/>
        <end position="111"/>
    </location>
</feature>
<dbReference type="InterPro" id="IPR050160">
    <property type="entry name" value="MHC/Immunoglobulin"/>
</dbReference>
<organism evidence="11 12">
    <name type="scientific">Serinus canaria</name>
    <name type="common">Island canary</name>
    <name type="synonym">Fringilla canaria</name>
    <dbReference type="NCBI Taxonomy" id="9135"/>
    <lineage>
        <taxon>Eukaryota</taxon>
        <taxon>Metazoa</taxon>
        <taxon>Chordata</taxon>
        <taxon>Craniata</taxon>
        <taxon>Vertebrata</taxon>
        <taxon>Euteleostomi</taxon>
        <taxon>Archelosauria</taxon>
        <taxon>Archosauria</taxon>
        <taxon>Dinosauria</taxon>
        <taxon>Saurischia</taxon>
        <taxon>Theropoda</taxon>
        <taxon>Coelurosauria</taxon>
        <taxon>Aves</taxon>
        <taxon>Neognathae</taxon>
        <taxon>Neoaves</taxon>
        <taxon>Telluraves</taxon>
        <taxon>Australaves</taxon>
        <taxon>Passeriformes</taxon>
        <taxon>Passeroidea</taxon>
        <taxon>Fringillidae</taxon>
        <taxon>Carduelinae</taxon>
        <taxon>Serinus</taxon>
    </lineage>
</organism>
<protein>
    <recommendedName>
        <fullName evidence="10">MHC class II beta chain N-terminal domain-containing protein</fullName>
    </recommendedName>
</protein>
<dbReference type="SMART" id="SM00921">
    <property type="entry name" value="MHC_II_beta"/>
    <property type="match status" value="1"/>
</dbReference>
<comment type="subcellular location">
    <subcellularLocation>
        <location evidence="1">Membrane</location>
        <topology evidence="1">Single-pass type I membrane protein</topology>
    </subcellularLocation>
</comment>
<dbReference type="GO" id="GO:0002250">
    <property type="term" value="P:adaptive immune response"/>
    <property type="evidence" value="ECO:0007669"/>
    <property type="project" value="UniProtKB-KW"/>
</dbReference>
<proteinExistence type="predicted"/>
<name>A0A8C9KYL4_SERCA</name>
<dbReference type="Proteomes" id="UP000694409">
    <property type="component" value="Unassembled WGS sequence"/>
</dbReference>
<dbReference type="PANTHER" id="PTHR19944">
    <property type="entry name" value="MHC CLASS II-RELATED"/>
    <property type="match status" value="1"/>
</dbReference>
<reference evidence="11" key="1">
    <citation type="submission" date="2025-08" db="UniProtKB">
        <authorList>
            <consortium name="Ensembl"/>
        </authorList>
    </citation>
    <scope>IDENTIFICATION</scope>
</reference>
<keyword evidence="3" id="KW-0391">Immunity</keyword>
<keyword evidence="4" id="KW-1133">Transmembrane helix</keyword>
<evidence type="ECO:0000256" key="5">
    <source>
        <dbReference type="ARBA" id="ARBA00023130"/>
    </source>
</evidence>
<dbReference type="InterPro" id="IPR014745">
    <property type="entry name" value="MHC_II_a/b_N"/>
</dbReference>
<evidence type="ECO:0000256" key="6">
    <source>
        <dbReference type="ARBA" id="ARBA00023136"/>
    </source>
</evidence>
<reference evidence="11" key="2">
    <citation type="submission" date="2025-09" db="UniProtKB">
        <authorList>
            <consortium name="Ensembl"/>
        </authorList>
    </citation>
    <scope>IDENTIFICATION</scope>
</reference>
<dbReference type="SUPFAM" id="SSF54452">
    <property type="entry name" value="MHC antigen-recognition domain"/>
    <property type="match status" value="1"/>
</dbReference>